<dbReference type="AlphaFoldDB" id="A0A928Y6G0"/>
<comment type="caution">
    <text evidence="1">The sequence shown here is derived from an EMBL/GenBank/DDBJ whole genome shotgun (WGS) entry which is preliminary data.</text>
</comment>
<dbReference type="Proteomes" id="UP000710385">
    <property type="component" value="Unassembled WGS sequence"/>
</dbReference>
<gene>
    <name evidence="1" type="ORF">HS096_04075</name>
</gene>
<organism evidence="1 2">
    <name type="scientific">candidate division WWE3 bacterium</name>
    <dbReference type="NCBI Taxonomy" id="2053526"/>
    <lineage>
        <taxon>Bacteria</taxon>
        <taxon>Katanobacteria</taxon>
    </lineage>
</organism>
<accession>A0A928Y6G0</accession>
<sequence>MIILLFDDGRELLGEIVCEDGAFLCASLAGSGEQLIGPFVRDWQARGISVPGVKPVRTHDRRFADALHLWANHHRVATVPLSNEYIPYWNRLLRLPFNAAELFTLLVALSETPVGNLPAWDSFLEEGIAATNRAEEKTRADLKKLYDKAAREFMRNSA</sequence>
<dbReference type="EMBL" id="JABTTY010000001">
    <property type="protein sequence ID" value="MBE7525532.1"/>
    <property type="molecule type" value="Genomic_DNA"/>
</dbReference>
<evidence type="ECO:0000313" key="1">
    <source>
        <dbReference type="EMBL" id="MBE7525532.1"/>
    </source>
</evidence>
<protein>
    <submittedName>
        <fullName evidence="1">Uncharacterized protein</fullName>
    </submittedName>
</protein>
<name>A0A928Y6G0_UNCKA</name>
<proteinExistence type="predicted"/>
<evidence type="ECO:0000313" key="2">
    <source>
        <dbReference type="Proteomes" id="UP000710385"/>
    </source>
</evidence>
<reference evidence="1" key="1">
    <citation type="submission" date="2020-05" db="EMBL/GenBank/DDBJ databases">
        <title>High-Quality Genomes of Partial-Nitritation/Anammox System by Hierarchical Clustering Based Hybrid Assembly.</title>
        <authorList>
            <person name="Liu L."/>
            <person name="Wang Y."/>
            <person name="Che Y."/>
            <person name="Chen Y."/>
            <person name="Xia Y."/>
            <person name="Luo R."/>
            <person name="Cheng S.H."/>
            <person name="Zheng C."/>
            <person name="Zhang T."/>
        </authorList>
    </citation>
    <scope>NUCLEOTIDE SEQUENCE</scope>
    <source>
        <strain evidence="1">H1_PAT1</strain>
    </source>
</reference>